<organism evidence="4 5">
    <name type="scientific">Frankia canadensis</name>
    <dbReference type="NCBI Taxonomy" id="1836972"/>
    <lineage>
        <taxon>Bacteria</taxon>
        <taxon>Bacillati</taxon>
        <taxon>Actinomycetota</taxon>
        <taxon>Actinomycetes</taxon>
        <taxon>Frankiales</taxon>
        <taxon>Frankiaceae</taxon>
        <taxon>Frankia</taxon>
    </lineage>
</organism>
<feature type="transmembrane region" description="Helical" evidence="2">
    <location>
        <begin position="293"/>
        <end position="311"/>
    </location>
</feature>
<evidence type="ECO:0000256" key="2">
    <source>
        <dbReference type="SAM" id="Phobius"/>
    </source>
</evidence>
<keyword evidence="2" id="KW-0472">Membrane</keyword>
<feature type="transmembrane region" description="Helical" evidence="2">
    <location>
        <begin position="192"/>
        <end position="210"/>
    </location>
</feature>
<keyword evidence="2" id="KW-1133">Transmembrane helix</keyword>
<dbReference type="Proteomes" id="UP000234331">
    <property type="component" value="Unassembled WGS sequence"/>
</dbReference>
<feature type="domain" description="Acyltransferase 3" evidence="3">
    <location>
        <begin position="31"/>
        <end position="367"/>
    </location>
</feature>
<evidence type="ECO:0000313" key="5">
    <source>
        <dbReference type="Proteomes" id="UP000234331"/>
    </source>
</evidence>
<feature type="transmembrane region" description="Helical" evidence="2">
    <location>
        <begin position="259"/>
        <end position="278"/>
    </location>
</feature>
<dbReference type="PANTHER" id="PTHR36927">
    <property type="entry name" value="BLR4337 PROTEIN"/>
    <property type="match status" value="1"/>
</dbReference>
<dbReference type="InterPro" id="IPR002656">
    <property type="entry name" value="Acyl_transf_3_dom"/>
</dbReference>
<feature type="transmembrane region" description="Helical" evidence="2">
    <location>
        <begin position="61"/>
        <end position="86"/>
    </location>
</feature>
<feature type="region of interest" description="Disordered" evidence="1">
    <location>
        <begin position="389"/>
        <end position="439"/>
    </location>
</feature>
<sequence length="452" mass="50089">MPAGEADEDYRSTAHLGRAARDAHGQGAHYYHLDGLRGTFMLVGVFVHVSTLGHDRVFHGIAFASGLFRMQGFFLISGFLSAMLVGKYGAARTVRRRFAAVGTPLVCTFVLFNPPTLWMTYNFHNDPNISFQDFLRGRTIPHPEGELHWPLHLWFLISLLCYVLCTPPAVMLLTRLVRLPLYQRATVSRSPAMAVIVLGVLAFTIVLHGFRRAVAEPVLGTGAVGEIARMTLQHLPFYCLGLLLYLDRRRLLAHFQRPAPILLVASGLVVLAGNRGWIAQAGYGTGQVLSETVFSTALVSALLALGARLVPGPRAWVSYLADSAYTVYLFHFFWIYIVANLLGLDTSLAWPQMLLVTALVIGITLAIHQFVIARSAFLRTMFNGKFPARKGDARPASRHARRPVADAARPTPHDDPENTLPLSILRPLPTPDPTADSWADAERTQQLRWLPW</sequence>
<evidence type="ECO:0000259" key="3">
    <source>
        <dbReference type="Pfam" id="PF01757"/>
    </source>
</evidence>
<accession>A0A2I2KZ01</accession>
<proteinExistence type="predicted"/>
<feature type="transmembrane region" description="Helical" evidence="2">
    <location>
        <begin position="98"/>
        <end position="118"/>
    </location>
</feature>
<protein>
    <recommendedName>
        <fullName evidence="3">Acyltransferase 3 domain-containing protein</fullName>
    </recommendedName>
</protein>
<dbReference type="RefSeq" id="WP_423748155.1">
    <property type="nucleotide sequence ID" value="NZ_FZMO01000512.1"/>
</dbReference>
<keyword evidence="2" id="KW-0812">Transmembrane</keyword>
<evidence type="ECO:0000313" key="4">
    <source>
        <dbReference type="EMBL" id="SNQ50902.1"/>
    </source>
</evidence>
<reference evidence="4 5" key="1">
    <citation type="submission" date="2017-06" db="EMBL/GenBank/DDBJ databases">
        <authorList>
            <person name="Kim H.J."/>
            <person name="Triplett B.A."/>
        </authorList>
    </citation>
    <scope>NUCLEOTIDE SEQUENCE [LARGE SCALE GENOMIC DNA]</scope>
    <source>
        <strain evidence="4">FRACA_ARgP5</strain>
    </source>
</reference>
<name>A0A2I2KZ01_9ACTN</name>
<dbReference type="InterPro" id="IPR050623">
    <property type="entry name" value="Glucan_succinyl_AcylTrfase"/>
</dbReference>
<dbReference type="PANTHER" id="PTHR36927:SF1">
    <property type="entry name" value="MDO-LIKE PROTEIN"/>
    <property type="match status" value="1"/>
</dbReference>
<feature type="transmembrane region" description="Helical" evidence="2">
    <location>
        <begin position="151"/>
        <end position="172"/>
    </location>
</feature>
<dbReference type="NCBIfam" id="NF003014">
    <property type="entry name" value="PRK03854.1"/>
    <property type="match status" value="1"/>
</dbReference>
<gene>
    <name evidence="4" type="ORF">FRACA_560020</name>
</gene>
<feature type="transmembrane region" description="Helical" evidence="2">
    <location>
        <begin position="323"/>
        <end position="343"/>
    </location>
</feature>
<dbReference type="AlphaFoldDB" id="A0A2I2KZ01"/>
<feature type="transmembrane region" description="Helical" evidence="2">
    <location>
        <begin position="230"/>
        <end position="247"/>
    </location>
</feature>
<evidence type="ECO:0000256" key="1">
    <source>
        <dbReference type="SAM" id="MobiDB-lite"/>
    </source>
</evidence>
<dbReference type="GO" id="GO:0016747">
    <property type="term" value="F:acyltransferase activity, transferring groups other than amino-acyl groups"/>
    <property type="evidence" value="ECO:0007669"/>
    <property type="project" value="InterPro"/>
</dbReference>
<feature type="transmembrane region" description="Helical" evidence="2">
    <location>
        <begin position="349"/>
        <end position="372"/>
    </location>
</feature>
<keyword evidence="5" id="KW-1185">Reference proteome</keyword>
<dbReference type="Pfam" id="PF01757">
    <property type="entry name" value="Acyl_transf_3"/>
    <property type="match status" value="1"/>
</dbReference>
<dbReference type="EMBL" id="FZMO01000512">
    <property type="protein sequence ID" value="SNQ50902.1"/>
    <property type="molecule type" value="Genomic_DNA"/>
</dbReference>